<feature type="non-terminal residue" evidence="1">
    <location>
        <position position="88"/>
    </location>
</feature>
<sequence>MRLPLNIEQHLTLFSVYSPTPQAEPAEKERFYSDLRRLLQSTPAVDNVPILAQIKPRKSVPRGKKLIVSDLRSAEVKAKFQAGLHSLL</sequence>
<reference evidence="1 2" key="1">
    <citation type="submission" date="2022-05" db="EMBL/GenBank/DDBJ databases">
        <authorList>
            <consortium name="Genoscope - CEA"/>
            <person name="William W."/>
        </authorList>
    </citation>
    <scope>NUCLEOTIDE SEQUENCE [LARGE SCALE GENOMIC DNA]</scope>
</reference>
<dbReference type="EMBL" id="CALNXI010003499">
    <property type="protein sequence ID" value="CAH3193489.1"/>
    <property type="molecule type" value="Genomic_DNA"/>
</dbReference>
<organism evidence="1 2">
    <name type="scientific">Porites evermanni</name>
    <dbReference type="NCBI Taxonomy" id="104178"/>
    <lineage>
        <taxon>Eukaryota</taxon>
        <taxon>Metazoa</taxon>
        <taxon>Cnidaria</taxon>
        <taxon>Anthozoa</taxon>
        <taxon>Hexacorallia</taxon>
        <taxon>Scleractinia</taxon>
        <taxon>Fungiina</taxon>
        <taxon>Poritidae</taxon>
        <taxon>Porites</taxon>
    </lineage>
</organism>
<protein>
    <submittedName>
        <fullName evidence="1">Uncharacterized protein</fullName>
    </submittedName>
</protein>
<gene>
    <name evidence="1" type="ORF">PEVE_00025899</name>
</gene>
<keyword evidence="2" id="KW-1185">Reference proteome</keyword>
<proteinExistence type="predicted"/>
<comment type="caution">
    <text evidence="1">The sequence shown here is derived from an EMBL/GenBank/DDBJ whole genome shotgun (WGS) entry which is preliminary data.</text>
</comment>
<accession>A0ABN8SPN9</accession>
<evidence type="ECO:0000313" key="2">
    <source>
        <dbReference type="Proteomes" id="UP001159427"/>
    </source>
</evidence>
<name>A0ABN8SPN9_9CNID</name>
<evidence type="ECO:0000313" key="1">
    <source>
        <dbReference type="EMBL" id="CAH3193489.1"/>
    </source>
</evidence>
<dbReference type="Proteomes" id="UP001159427">
    <property type="component" value="Unassembled WGS sequence"/>
</dbReference>